<dbReference type="GO" id="GO:0005507">
    <property type="term" value="F:copper ion binding"/>
    <property type="evidence" value="ECO:0007669"/>
    <property type="project" value="InterPro"/>
</dbReference>
<evidence type="ECO:0000256" key="1">
    <source>
        <dbReference type="ARBA" id="ARBA00000349"/>
    </source>
</evidence>
<feature type="domain" description="Plastocyanin-like" evidence="11">
    <location>
        <begin position="66"/>
        <end position="180"/>
    </location>
</feature>
<evidence type="ECO:0000256" key="6">
    <source>
        <dbReference type="ARBA" id="ARBA00022525"/>
    </source>
</evidence>
<evidence type="ECO:0000256" key="7">
    <source>
        <dbReference type="ARBA" id="ARBA00022737"/>
    </source>
</evidence>
<evidence type="ECO:0000256" key="9">
    <source>
        <dbReference type="ARBA" id="ARBA00023008"/>
    </source>
</evidence>
<dbReference type="EMBL" id="JBBNAE010000002">
    <property type="protein sequence ID" value="KAK9145256.1"/>
    <property type="molecule type" value="Genomic_DNA"/>
</dbReference>
<dbReference type="InterPro" id="IPR008972">
    <property type="entry name" value="Cupredoxin"/>
</dbReference>
<dbReference type="Gene3D" id="2.60.40.420">
    <property type="entry name" value="Cupredoxins - blue copper proteins"/>
    <property type="match status" value="1"/>
</dbReference>
<dbReference type="InterPro" id="IPR045087">
    <property type="entry name" value="Cu-oxidase_fam"/>
</dbReference>
<dbReference type="GO" id="GO:0052716">
    <property type="term" value="F:hydroquinone:oxygen oxidoreductase activity"/>
    <property type="evidence" value="ECO:0007669"/>
    <property type="project" value="UniProtKB-EC"/>
</dbReference>
<evidence type="ECO:0000256" key="4">
    <source>
        <dbReference type="ARBA" id="ARBA00012297"/>
    </source>
</evidence>
<evidence type="ECO:0000259" key="12">
    <source>
        <dbReference type="Pfam" id="PF07732"/>
    </source>
</evidence>
<dbReference type="CDD" id="cd13875">
    <property type="entry name" value="CuRO_2_LCC_plant"/>
    <property type="match status" value="1"/>
</dbReference>
<proteinExistence type="inferred from homology"/>
<evidence type="ECO:0000313" key="13">
    <source>
        <dbReference type="EMBL" id="KAK9145256.1"/>
    </source>
</evidence>
<keyword evidence="14" id="KW-1185">Reference proteome</keyword>
<feature type="domain" description="Plastocyanin-like" evidence="12">
    <location>
        <begin position="23"/>
        <end position="54"/>
    </location>
</feature>
<comment type="catalytic activity">
    <reaction evidence="1">
        <text>4 hydroquinone + O2 = 4 benzosemiquinone + 2 H2O</text>
        <dbReference type="Rhea" id="RHEA:11276"/>
        <dbReference type="ChEBI" id="CHEBI:15377"/>
        <dbReference type="ChEBI" id="CHEBI:15379"/>
        <dbReference type="ChEBI" id="CHEBI:17594"/>
        <dbReference type="ChEBI" id="CHEBI:17977"/>
        <dbReference type="EC" id="1.10.3.2"/>
    </reaction>
</comment>
<evidence type="ECO:0000256" key="8">
    <source>
        <dbReference type="ARBA" id="ARBA00023002"/>
    </source>
</evidence>
<reference evidence="13 14" key="1">
    <citation type="submission" date="2024-01" db="EMBL/GenBank/DDBJ databases">
        <title>Genome assemblies of Stephania.</title>
        <authorList>
            <person name="Yang L."/>
        </authorList>
    </citation>
    <scope>NUCLEOTIDE SEQUENCE [LARGE SCALE GENOMIC DNA]</scope>
    <source>
        <strain evidence="13">QJT</strain>
        <tissue evidence="13">Leaf</tissue>
    </source>
</reference>
<dbReference type="Pfam" id="PF00394">
    <property type="entry name" value="Cu-oxidase"/>
    <property type="match status" value="1"/>
</dbReference>
<dbReference type="Pfam" id="PF07732">
    <property type="entry name" value="Cu-oxidase_3"/>
    <property type="match status" value="1"/>
</dbReference>
<dbReference type="Proteomes" id="UP001417504">
    <property type="component" value="Unassembled WGS sequence"/>
</dbReference>
<protein>
    <recommendedName>
        <fullName evidence="4">laccase</fullName>
        <ecNumber evidence="4">1.10.3.2</ecNumber>
    </recommendedName>
</protein>
<dbReference type="InterPro" id="IPR034285">
    <property type="entry name" value="CuRO_2_LCC"/>
</dbReference>
<evidence type="ECO:0000313" key="14">
    <source>
        <dbReference type="Proteomes" id="UP001417504"/>
    </source>
</evidence>
<keyword evidence="10" id="KW-0439">Lignin degradation</keyword>
<organism evidence="13 14">
    <name type="scientific">Stephania japonica</name>
    <dbReference type="NCBI Taxonomy" id="461633"/>
    <lineage>
        <taxon>Eukaryota</taxon>
        <taxon>Viridiplantae</taxon>
        <taxon>Streptophyta</taxon>
        <taxon>Embryophyta</taxon>
        <taxon>Tracheophyta</taxon>
        <taxon>Spermatophyta</taxon>
        <taxon>Magnoliopsida</taxon>
        <taxon>Ranunculales</taxon>
        <taxon>Menispermaceae</taxon>
        <taxon>Menispermoideae</taxon>
        <taxon>Cissampelideae</taxon>
        <taxon>Stephania</taxon>
    </lineage>
</organism>
<dbReference type="SUPFAM" id="SSF49503">
    <property type="entry name" value="Cupredoxins"/>
    <property type="match status" value="1"/>
</dbReference>
<dbReference type="PANTHER" id="PTHR11709">
    <property type="entry name" value="MULTI-COPPER OXIDASE"/>
    <property type="match status" value="1"/>
</dbReference>
<dbReference type="EC" id="1.10.3.2" evidence="4"/>
<dbReference type="InterPro" id="IPR001117">
    <property type="entry name" value="Cu-oxidase_2nd"/>
</dbReference>
<gene>
    <name evidence="13" type="ORF">Sjap_005159</name>
</gene>
<comment type="subcellular location">
    <subcellularLocation>
        <location evidence="2">Secreted</location>
        <location evidence="2">Extracellular space</location>
        <location evidence="2">Apoplast</location>
    </subcellularLocation>
</comment>
<keyword evidence="6" id="KW-0964">Secreted</keyword>
<dbReference type="GO" id="GO:0046274">
    <property type="term" value="P:lignin catabolic process"/>
    <property type="evidence" value="ECO:0007669"/>
    <property type="project" value="UniProtKB-KW"/>
</dbReference>
<keyword evidence="5" id="KW-0052">Apoplast</keyword>
<evidence type="ECO:0000256" key="5">
    <source>
        <dbReference type="ARBA" id="ARBA00022523"/>
    </source>
</evidence>
<sequence>MRPLTMLLSIGKQLTGDNCMVFDRSYRKGTLLWHAHFSWLQATVYGAIIIYPKNGVHYPFKAPHAHIIVLGEYWLKDAIELEKAALAGGGVTFPTDAYTINGHPGPNYNCSANDVYKIEVVAGKTYWLRIINAALNMEHFFTNANHKLTIVEADTEYTKPFSVNWLMSPGQTMNILVKAD</sequence>
<dbReference type="GO" id="GO:0048046">
    <property type="term" value="C:apoplast"/>
    <property type="evidence" value="ECO:0007669"/>
    <property type="project" value="UniProtKB-SubCell"/>
</dbReference>
<keyword evidence="7" id="KW-0677">Repeat</keyword>
<name>A0AAP0PLK7_9MAGN</name>
<evidence type="ECO:0000256" key="2">
    <source>
        <dbReference type="ARBA" id="ARBA00004271"/>
    </source>
</evidence>
<dbReference type="InterPro" id="IPR011707">
    <property type="entry name" value="Cu-oxidase-like_N"/>
</dbReference>
<keyword evidence="8" id="KW-0560">Oxidoreductase</keyword>
<comment type="similarity">
    <text evidence="3">Belongs to the multicopper oxidase family.</text>
</comment>
<accession>A0AAP0PLK7</accession>
<dbReference type="AlphaFoldDB" id="A0AAP0PLK7"/>
<evidence type="ECO:0000256" key="10">
    <source>
        <dbReference type="ARBA" id="ARBA00023185"/>
    </source>
</evidence>
<comment type="caution">
    <text evidence="13">The sequence shown here is derived from an EMBL/GenBank/DDBJ whole genome shotgun (WGS) entry which is preliminary data.</text>
</comment>
<evidence type="ECO:0000256" key="3">
    <source>
        <dbReference type="ARBA" id="ARBA00010609"/>
    </source>
</evidence>
<keyword evidence="9" id="KW-0186">Copper</keyword>
<dbReference type="PANTHER" id="PTHR11709:SF324">
    <property type="entry name" value="LACCASE-6"/>
    <property type="match status" value="1"/>
</dbReference>
<evidence type="ECO:0000259" key="11">
    <source>
        <dbReference type="Pfam" id="PF00394"/>
    </source>
</evidence>